<dbReference type="InterPro" id="IPR032343">
    <property type="entry name" value="MBD2/MBD3_p55-bd"/>
</dbReference>
<feature type="transmembrane region" description="Helical" evidence="6">
    <location>
        <begin position="1130"/>
        <end position="1152"/>
    </location>
</feature>
<evidence type="ECO:0008006" key="11">
    <source>
        <dbReference type="Google" id="ProtNLM"/>
    </source>
</evidence>
<dbReference type="PROSITE" id="PS50053">
    <property type="entry name" value="UBIQUITIN_2"/>
    <property type="match status" value="1"/>
</dbReference>
<feature type="domain" description="STAS" evidence="8">
    <location>
        <begin position="1454"/>
        <end position="1549"/>
    </location>
</feature>
<dbReference type="InterPro" id="IPR002645">
    <property type="entry name" value="STAS_dom"/>
</dbReference>
<dbReference type="Pfam" id="PF00916">
    <property type="entry name" value="Sulfate_transp"/>
    <property type="match status" value="3"/>
</dbReference>
<evidence type="ECO:0000256" key="5">
    <source>
        <dbReference type="SAM" id="MobiDB-lite"/>
    </source>
</evidence>
<feature type="transmembrane region" description="Helical" evidence="6">
    <location>
        <begin position="718"/>
        <end position="737"/>
    </location>
</feature>
<keyword evidence="10" id="KW-1185">Reference proteome</keyword>
<gene>
    <name evidence="9" type="ORF">M513_01796</name>
</gene>
<feature type="domain" description="Ubiquitin-like" evidence="7">
    <location>
        <begin position="1606"/>
        <end position="1695"/>
    </location>
</feature>
<dbReference type="InterPro" id="IPR011547">
    <property type="entry name" value="SLC26A/SulP_dom"/>
</dbReference>
<dbReference type="EMBL" id="KL363189">
    <property type="protein sequence ID" value="KFD57285.1"/>
    <property type="molecule type" value="Genomic_DNA"/>
</dbReference>
<protein>
    <recommendedName>
        <fullName evidence="11">STAS domain-containing protein</fullName>
    </recommendedName>
</protein>
<evidence type="ECO:0000313" key="10">
    <source>
        <dbReference type="Proteomes" id="UP000030764"/>
    </source>
</evidence>
<dbReference type="GO" id="GO:0005634">
    <property type="term" value="C:nucleus"/>
    <property type="evidence" value="ECO:0007669"/>
    <property type="project" value="UniProtKB-ARBA"/>
</dbReference>
<feature type="transmembrane region" description="Helical" evidence="6">
    <location>
        <begin position="822"/>
        <end position="840"/>
    </location>
</feature>
<feature type="transmembrane region" description="Helical" evidence="6">
    <location>
        <begin position="852"/>
        <end position="880"/>
    </location>
</feature>
<dbReference type="PANTHER" id="PTHR11814">
    <property type="entry name" value="SULFATE TRANSPORTER"/>
    <property type="match status" value="1"/>
</dbReference>
<feature type="transmembrane region" description="Helical" evidence="6">
    <location>
        <begin position="1393"/>
        <end position="1423"/>
    </location>
</feature>
<dbReference type="NCBIfam" id="TIGR00815">
    <property type="entry name" value="sulP"/>
    <property type="match status" value="1"/>
</dbReference>
<keyword evidence="4 6" id="KW-0472">Membrane</keyword>
<dbReference type="Pfam" id="PF01740">
    <property type="entry name" value="STAS"/>
    <property type="match status" value="2"/>
</dbReference>
<feature type="transmembrane region" description="Helical" evidence="6">
    <location>
        <begin position="1257"/>
        <end position="1280"/>
    </location>
</feature>
<accession>A0A085MJ89</accession>
<dbReference type="InterPro" id="IPR036513">
    <property type="entry name" value="STAS_dom_sf"/>
</dbReference>
<feature type="transmembrane region" description="Helical" evidence="6">
    <location>
        <begin position="1342"/>
        <end position="1372"/>
    </location>
</feature>
<evidence type="ECO:0000256" key="1">
    <source>
        <dbReference type="ARBA" id="ARBA00004141"/>
    </source>
</evidence>
<comment type="subcellular location">
    <subcellularLocation>
        <location evidence="1">Membrane</location>
        <topology evidence="1">Multi-pass membrane protein</topology>
    </subcellularLocation>
</comment>
<evidence type="ECO:0000313" key="9">
    <source>
        <dbReference type="EMBL" id="KFD57285.1"/>
    </source>
</evidence>
<evidence type="ECO:0000259" key="7">
    <source>
        <dbReference type="PROSITE" id="PS50053"/>
    </source>
</evidence>
<dbReference type="GO" id="GO:0016020">
    <property type="term" value="C:membrane"/>
    <property type="evidence" value="ECO:0007669"/>
    <property type="project" value="UniProtKB-SubCell"/>
</dbReference>
<organism evidence="9 10">
    <name type="scientific">Trichuris suis</name>
    <name type="common">pig whipworm</name>
    <dbReference type="NCBI Taxonomy" id="68888"/>
    <lineage>
        <taxon>Eukaryota</taxon>
        <taxon>Metazoa</taxon>
        <taxon>Ecdysozoa</taxon>
        <taxon>Nematoda</taxon>
        <taxon>Enoplea</taxon>
        <taxon>Dorylaimia</taxon>
        <taxon>Trichinellida</taxon>
        <taxon>Trichuridae</taxon>
        <taxon>Trichuris</taxon>
    </lineage>
</organism>
<dbReference type="GO" id="GO:0055085">
    <property type="term" value="P:transmembrane transport"/>
    <property type="evidence" value="ECO:0007669"/>
    <property type="project" value="InterPro"/>
</dbReference>
<dbReference type="InterPro" id="IPR001902">
    <property type="entry name" value="SLC26A/SulP_fam"/>
</dbReference>
<sequence length="1695" mass="187831">MARSKQGKAKGVRHKGGRGRGSVAKYVASSSRHGFDGSVSPPRRQTASVLRQPVTVFSTSSEETKPAPPTEIKRAFGRLTKPFQLFCFKRLQGYRAMTFRDPEDPTSACPELVSPPNKIFPVGPGVDEEVACLSLCSALQNFSKGLPVTGQTGPKKALESNPNVNFNPDQPLIQFIIDNRYLEYREVKFITVSDETPSSVSFPRIPNRRLVLCLTFHREMEVNHLSLLLRQQEQFEILEQLLLFSSLLSSRIVVSLSVLFFAFKNRLFFSRFLFLLPVSENCCPLPTLKILSVSLVSPGRKAAPMETSIGCAPDGKEALRKRASMRRRLTRNGIRKIMETHSYNAGTTRVTAVQCHRCNRFVYFCSICFQVQLLPFGSPDLAHMSAHMNISRPVFCQEDIERYAKKKEKKAKLKLPPIQSVRMRAWRSLCRLLPVIAWVPEYDFKANILSDIIAGITVGIMLIPQSMAYGTLAGLDAAHGLYTSFFPGLLYFFFGTSRHNSLGVFAVISMMVSSVRFRFVPEEMDHVLQVNNSNMTDRDSEAIVLPADRASPEAVVATLTFATGVLSASRHIIFAIVKVGFLSVLISDQVSAGFTTAAGVHVLSAQLDKLLGIKISRHSGPGKLILVFVDIFRELKNAHFPSVLMSLASFVLLCFIKEILNPYCAKRFMKGIPIPGDMILIVLGTLLSHFLKLQSYGLDIVGHIPSGIPSPSLPDVSLFVPILVDAVTICIVCYCVSISLAQMIAKKFRYEIDSDQEFFALGICQFVSSFFGCIPPCAAMGRTMVLVSSGGRSQFSSLIASIIVLLVIYWIGPLLESLPETVLSVIIIVALKGIFKQFLSLCDLWKTSKPDFAIWTVTFLATVLLDITYGLAVGVCYAFLCFGLRFMGKKLSVLGAIPQTNLYCDRDSYEEVFRTFLIYFGAAFIDELSSADGIIIVAWKVPLFYGNAKCFENQVVKELNRSWSTPIPKDEKANTVSDPNKRSKNEDLVEAAESRLPFLILDFSKVSALDTSGIHSIGQVVELAGNYGATCYVACCAAKAIASLTMDRWRRTMLSSLKTYVPIIHWLSHYDWRKDLVSDVICGLIVGIMQVPQGMAYAMLAGLHPVHGLYTSFFANLLYCAFGTSRHISFGTFAIISIMTSSVHINGVSLISPNLNSTSDQELSARGEVASSLTFLVGAIQVIHAELRIFAFELQFQLSFGLLRLGCLAQYFSDPLISGFTCGAAVHILCSQLFTVIGVEMIHYKVPWKLFSVGYTLFLIGFSTEIFFSILEICFSLSVSMAKLFAKKYQYAIDADQEWRAYGIVHLVSSLFSCQVSSASLTRSLVLSESGGQTQIASFCSSLVILSALFFCGSLFTYLPKFILASIVIVALRGSASQFKQLPVLWKTSKSDLAVWLVSFHATVILDALWGLIIGVLFSLALLNRQLQRPSCSVTIENIGANSQVLTGLRICTIQYGGPICFLTAEGFRDFVMKACDLAGHQTSITSLKHAGNSLEALLEHEYTSEAAHRTVAIIDGSRIAFMDASGIDTFRQTLNDLEAIGVTIILASFNAIPEMGQMDSIDDQLLEIDAMLRHLSRDAYFYDIPKDLATDELADEISLKLGMAFEISVVRFDGDVYKVIVNEDANVRDLKLSLQRVVMRRLAEQGISRVNWRHVWRKYYLLFDGKKLTDDLALLKDIGITDGSKLKFIIRLRR</sequence>
<name>A0A085MJ89_9BILA</name>
<feature type="transmembrane region" description="Helical" evidence="6">
    <location>
        <begin position="241"/>
        <end position="263"/>
    </location>
</feature>
<proteinExistence type="predicted"/>
<feature type="transmembrane region" description="Helical" evidence="6">
    <location>
        <begin position="672"/>
        <end position="691"/>
    </location>
</feature>
<keyword evidence="2 6" id="KW-0812">Transmembrane</keyword>
<feature type="region of interest" description="Disordered" evidence="5">
    <location>
        <begin position="1"/>
        <end position="49"/>
    </location>
</feature>
<reference evidence="9 10" key="1">
    <citation type="journal article" date="2014" name="Nat. Genet.">
        <title>Genome and transcriptome of the porcine whipworm Trichuris suis.</title>
        <authorList>
            <person name="Jex A.R."/>
            <person name="Nejsum P."/>
            <person name="Schwarz E.M."/>
            <person name="Hu L."/>
            <person name="Young N.D."/>
            <person name="Hall R.S."/>
            <person name="Korhonen P.K."/>
            <person name="Liao S."/>
            <person name="Thamsborg S."/>
            <person name="Xia J."/>
            <person name="Xu P."/>
            <person name="Wang S."/>
            <person name="Scheerlinck J.P."/>
            <person name="Hofmann A."/>
            <person name="Sternberg P.W."/>
            <person name="Wang J."/>
            <person name="Gasser R.B."/>
        </authorList>
    </citation>
    <scope>NUCLEOTIDE SEQUENCE [LARGE SCALE GENOMIC DNA]</scope>
    <source>
        <strain evidence="9">DCEP-RM93M</strain>
    </source>
</reference>
<dbReference type="SUPFAM" id="SSF54236">
    <property type="entry name" value="Ubiquitin-like"/>
    <property type="match status" value="1"/>
</dbReference>
<dbReference type="Pfam" id="PF18036">
    <property type="entry name" value="Ubiquitin_4"/>
    <property type="match status" value="1"/>
</dbReference>
<dbReference type="Pfam" id="PF14048">
    <property type="entry name" value="MBD_C"/>
    <property type="match status" value="1"/>
</dbReference>
<feature type="transmembrane region" description="Helical" evidence="6">
    <location>
        <begin position="638"/>
        <end position="660"/>
    </location>
</feature>
<feature type="compositionally biased region" description="Basic residues" evidence="5">
    <location>
        <begin position="1"/>
        <end position="18"/>
    </location>
</feature>
<evidence type="ECO:0000256" key="2">
    <source>
        <dbReference type="ARBA" id="ARBA00022692"/>
    </source>
</evidence>
<evidence type="ECO:0000256" key="4">
    <source>
        <dbReference type="ARBA" id="ARBA00023136"/>
    </source>
</evidence>
<dbReference type="PROSITE" id="PS50801">
    <property type="entry name" value="STAS"/>
    <property type="match status" value="2"/>
</dbReference>
<evidence type="ECO:0000256" key="6">
    <source>
        <dbReference type="SAM" id="Phobius"/>
    </source>
</evidence>
<dbReference type="Proteomes" id="UP000030764">
    <property type="component" value="Unassembled WGS sequence"/>
</dbReference>
<dbReference type="Gene3D" id="3.10.20.90">
    <property type="entry name" value="Phosphatidylinositol 3-kinase Catalytic Subunit, Chain A, domain 1"/>
    <property type="match status" value="1"/>
</dbReference>
<dbReference type="Gene3D" id="3.30.750.24">
    <property type="entry name" value="STAS domain"/>
    <property type="match status" value="2"/>
</dbReference>
<dbReference type="SUPFAM" id="SSF52091">
    <property type="entry name" value="SpoIIaa-like"/>
    <property type="match status" value="2"/>
</dbReference>
<dbReference type="InterPro" id="IPR025884">
    <property type="entry name" value="MeCpG-bd_2/3_C_dom"/>
</dbReference>
<feature type="transmembrane region" description="Helical" evidence="6">
    <location>
        <begin position="1106"/>
        <end position="1123"/>
    </location>
</feature>
<feature type="transmembrane region" description="Helical" evidence="6">
    <location>
        <begin position="1076"/>
        <end position="1100"/>
    </location>
</feature>
<dbReference type="InterPro" id="IPR000626">
    <property type="entry name" value="Ubiquitin-like_dom"/>
</dbReference>
<feature type="transmembrane region" description="Helical" evidence="6">
    <location>
        <begin position="1215"/>
        <end position="1237"/>
    </location>
</feature>
<feature type="domain" description="STAS" evidence="8">
    <location>
        <begin position="924"/>
        <end position="1034"/>
    </location>
</feature>
<evidence type="ECO:0000256" key="3">
    <source>
        <dbReference type="ARBA" id="ARBA00022989"/>
    </source>
</evidence>
<dbReference type="InterPro" id="IPR040610">
    <property type="entry name" value="SNRNP25_ubiquitin"/>
</dbReference>
<feature type="transmembrane region" description="Helical" evidence="6">
    <location>
        <begin position="793"/>
        <end position="815"/>
    </location>
</feature>
<dbReference type="Pfam" id="PF16564">
    <property type="entry name" value="MBDa"/>
    <property type="match status" value="1"/>
</dbReference>
<dbReference type="CDD" id="cd17058">
    <property type="entry name" value="Ubl_SNRNP25"/>
    <property type="match status" value="1"/>
</dbReference>
<feature type="transmembrane region" description="Helical" evidence="6">
    <location>
        <begin position="758"/>
        <end position="781"/>
    </location>
</feature>
<dbReference type="InterPro" id="IPR029071">
    <property type="entry name" value="Ubiquitin-like_domsf"/>
</dbReference>
<keyword evidence="3 6" id="KW-1133">Transmembrane helix</keyword>
<evidence type="ECO:0000259" key="8">
    <source>
        <dbReference type="PROSITE" id="PS50801"/>
    </source>
</evidence>